<feature type="domain" description="Flagellar hook-associated protein 2 C-terminal" evidence="7">
    <location>
        <begin position="312"/>
        <end position="432"/>
    </location>
</feature>
<dbReference type="InterPro" id="IPR010810">
    <property type="entry name" value="Flagellin_hook_IN_motif"/>
</dbReference>
<reference evidence="8 9" key="1">
    <citation type="submission" date="2019-03" db="EMBL/GenBank/DDBJ databases">
        <title>Genomic Encyclopedia of Type Strains, Phase IV (KMG-IV): sequencing the most valuable type-strain genomes for metagenomic binning, comparative biology and taxonomic classification.</title>
        <authorList>
            <person name="Goeker M."/>
        </authorList>
    </citation>
    <scope>NUCLEOTIDE SEQUENCE [LARGE SCALE GENOMIC DNA]</scope>
    <source>
        <strain evidence="8 9">DSM 25964</strain>
    </source>
</reference>
<keyword evidence="8" id="KW-0282">Flagellum</keyword>
<keyword evidence="9" id="KW-1185">Reference proteome</keyword>
<feature type="domain" description="Flagellar hook-associated protein 2 C-terminal" evidence="7">
    <location>
        <begin position="539"/>
        <end position="661"/>
    </location>
</feature>
<dbReference type="Pfam" id="PF07196">
    <property type="entry name" value="Flagellin_IN"/>
    <property type="match status" value="1"/>
</dbReference>
<dbReference type="GO" id="GO:0009424">
    <property type="term" value="C:bacterial-type flagellum hook"/>
    <property type="evidence" value="ECO:0007669"/>
    <property type="project" value="UniProtKB-UniRule"/>
</dbReference>
<evidence type="ECO:0000259" key="6">
    <source>
        <dbReference type="Pfam" id="PF02465"/>
    </source>
</evidence>
<dbReference type="AlphaFoldDB" id="A0A4R8M406"/>
<comment type="subunit">
    <text evidence="2 5">Homopentamer.</text>
</comment>
<evidence type="ECO:0000256" key="1">
    <source>
        <dbReference type="ARBA" id="ARBA00009764"/>
    </source>
</evidence>
<dbReference type="GO" id="GO:0009421">
    <property type="term" value="C:bacterial-type flagellum filament cap"/>
    <property type="evidence" value="ECO:0007669"/>
    <property type="project" value="InterPro"/>
</dbReference>
<keyword evidence="8" id="KW-0969">Cilium</keyword>
<dbReference type="EMBL" id="SORI01000021">
    <property type="protein sequence ID" value="TDY55904.1"/>
    <property type="molecule type" value="Genomic_DNA"/>
</dbReference>
<evidence type="ECO:0000256" key="4">
    <source>
        <dbReference type="ARBA" id="ARBA00023143"/>
    </source>
</evidence>
<dbReference type="GO" id="GO:0005576">
    <property type="term" value="C:extracellular region"/>
    <property type="evidence" value="ECO:0007669"/>
    <property type="project" value="UniProtKB-SubCell"/>
</dbReference>
<organism evidence="8 9">
    <name type="scientific">Aminivibrio pyruvatiphilus</name>
    <dbReference type="NCBI Taxonomy" id="1005740"/>
    <lineage>
        <taxon>Bacteria</taxon>
        <taxon>Thermotogati</taxon>
        <taxon>Synergistota</taxon>
        <taxon>Synergistia</taxon>
        <taxon>Synergistales</taxon>
        <taxon>Aminobacteriaceae</taxon>
        <taxon>Aminivibrio</taxon>
    </lineage>
</organism>
<evidence type="ECO:0000259" key="7">
    <source>
        <dbReference type="Pfam" id="PF07195"/>
    </source>
</evidence>
<sequence length="681" mass="72894">MGDYQSTFSIPGISSSIDWGSMADKLIENARKSQEPLIAKQDTLELKIGLFNEFSASMKTMRSAVTPLKLASTFQAKAAEFTVLSGVNAQSVVAATVSADAAVSRHEIEVLQKATAQNRFSAQIKTAMSEAGLASAQKFYINVGGRRAEIEVKTTDTLTTIAQKINDAKDMTLDPATGKAYGESLGITASVIDNRLVIKSANTGLGETTDKSTITRGSGTRDKLGFTVAKDAPSNGTLTIKAGSVTYAEGTDFTVDSGSDEITWIDGHGPAAGTSYEVSYTVNSSVFSLDGNADLLSLLKLDDDTADHYLAAQDAVVKIDGLTITRSSNQIDDLIEGVKLTVNGPGSVVMDITQDAEKAVTGIQDYVTAFNDLMDWINIRLSESSTASSSQKDDQYKNDDFYKKFGLLHGNSLLWQTKSQIRQIMTNPVTAKYSLKTGRPVQGTMESAGQTGNSTFTVTVGVRTATIEVTPSDTLQTIAGKINSSYEMNHDPQGRTYPIRMASAKVVNNQLVIEASPNRKFSLAASDGVLDTLGLGTPFSLLSQIGISTESTDYGKSGKLEFNTDKFMDALRNDPDGVAAIMNTVMTQMDEYAGNMVDASQVEVGSTVVPKGRIASQITTWQTEIATIDKRISESEARLELRARGLYEQFAQAEVNLAKLQQQASWLASVVSQLSGTGSNS</sequence>
<name>A0A4R8M406_9BACT</name>
<proteinExistence type="inferred from homology"/>
<evidence type="ECO:0000256" key="5">
    <source>
        <dbReference type="RuleBase" id="RU362066"/>
    </source>
</evidence>
<dbReference type="Pfam" id="PF02465">
    <property type="entry name" value="FliD_N"/>
    <property type="match status" value="1"/>
</dbReference>
<comment type="caution">
    <text evidence="8">The sequence shown here is derived from an EMBL/GenBank/DDBJ whole genome shotgun (WGS) entry which is preliminary data.</text>
</comment>
<comment type="similarity">
    <text evidence="1 5">Belongs to the FliD family.</text>
</comment>
<evidence type="ECO:0000256" key="2">
    <source>
        <dbReference type="ARBA" id="ARBA00011255"/>
    </source>
</evidence>
<dbReference type="PANTHER" id="PTHR30288:SF0">
    <property type="entry name" value="FLAGELLAR HOOK-ASSOCIATED PROTEIN 2"/>
    <property type="match status" value="1"/>
</dbReference>
<dbReference type="GO" id="GO:0007155">
    <property type="term" value="P:cell adhesion"/>
    <property type="evidence" value="ECO:0007669"/>
    <property type="project" value="InterPro"/>
</dbReference>
<evidence type="ECO:0000313" key="8">
    <source>
        <dbReference type="EMBL" id="TDY55904.1"/>
    </source>
</evidence>
<protein>
    <recommendedName>
        <fullName evidence="5">Flagellar hook-associated protein 2</fullName>
        <shortName evidence="5">HAP2</shortName>
    </recommendedName>
    <alternativeName>
        <fullName evidence="5">Flagellar cap protein</fullName>
    </alternativeName>
</protein>
<dbReference type="OrthoDB" id="1530at2"/>
<feature type="domain" description="Flagellar hook-associated protein 2 N-terminal" evidence="6">
    <location>
        <begin position="15"/>
        <end position="117"/>
    </location>
</feature>
<comment type="function">
    <text evidence="5">Required for morphogenesis and for the elongation of the flagellar filament by facilitating polymerization of the flagellin monomers at the tip of growing filament. Forms a capping structure, which prevents flagellin subunits (transported through the central channel of the flagellum) from leaking out without polymerization at the distal end.</text>
</comment>
<accession>A0A4R8M406</accession>
<dbReference type="InterPro" id="IPR040026">
    <property type="entry name" value="FliD"/>
</dbReference>
<keyword evidence="8" id="KW-0966">Cell projection</keyword>
<dbReference type="InterPro" id="IPR010809">
    <property type="entry name" value="FliD_C"/>
</dbReference>
<dbReference type="PANTHER" id="PTHR30288">
    <property type="entry name" value="FLAGELLAR CAP/ASSEMBLY PROTEIN FLID"/>
    <property type="match status" value="1"/>
</dbReference>
<dbReference type="Pfam" id="PF07195">
    <property type="entry name" value="FliD_C"/>
    <property type="match status" value="2"/>
</dbReference>
<evidence type="ECO:0000313" key="9">
    <source>
        <dbReference type="Proteomes" id="UP000295066"/>
    </source>
</evidence>
<comment type="subcellular location">
    <subcellularLocation>
        <location evidence="5">Secreted</location>
    </subcellularLocation>
    <subcellularLocation>
        <location evidence="5">Bacterial flagellum</location>
    </subcellularLocation>
</comment>
<dbReference type="Proteomes" id="UP000295066">
    <property type="component" value="Unassembled WGS sequence"/>
</dbReference>
<evidence type="ECO:0000256" key="3">
    <source>
        <dbReference type="ARBA" id="ARBA00023054"/>
    </source>
</evidence>
<dbReference type="RefSeq" id="WP_133958873.1">
    <property type="nucleotide sequence ID" value="NZ_SORI01000021.1"/>
</dbReference>
<keyword evidence="3" id="KW-0175">Coiled coil</keyword>
<keyword evidence="4 5" id="KW-0975">Bacterial flagellum</keyword>
<keyword evidence="5" id="KW-0964">Secreted</keyword>
<dbReference type="InterPro" id="IPR003481">
    <property type="entry name" value="FliD_N"/>
</dbReference>
<gene>
    <name evidence="8" type="ORF">C8D99_12129</name>
</gene>
<dbReference type="GO" id="GO:0071973">
    <property type="term" value="P:bacterial-type flagellum-dependent cell motility"/>
    <property type="evidence" value="ECO:0007669"/>
    <property type="project" value="TreeGrafter"/>
</dbReference>